<dbReference type="Gene3D" id="3.40.50.880">
    <property type="match status" value="1"/>
</dbReference>
<dbReference type="EMBL" id="BMOY01000007">
    <property type="protein sequence ID" value="GGJ00503.1"/>
    <property type="molecule type" value="Genomic_DNA"/>
</dbReference>
<evidence type="ECO:0000256" key="1">
    <source>
        <dbReference type="SAM" id="MobiDB-lite"/>
    </source>
</evidence>
<feature type="compositionally biased region" description="Low complexity" evidence="1">
    <location>
        <begin position="808"/>
        <end position="818"/>
    </location>
</feature>
<evidence type="ECO:0000313" key="2">
    <source>
        <dbReference type="EMBL" id="GGJ00503.1"/>
    </source>
</evidence>
<dbReference type="PANTHER" id="PTHR36848">
    <property type="entry name" value="DNA-BINDING PROTEIN (PUTATIVE SECRETED PROTEIN)-RELATED"/>
    <property type="match status" value="1"/>
</dbReference>
<dbReference type="RefSeq" id="WP_188881192.1">
    <property type="nucleotide sequence ID" value="NZ_BMOY01000007.1"/>
</dbReference>
<feature type="compositionally biased region" description="Low complexity" evidence="1">
    <location>
        <begin position="835"/>
        <end position="846"/>
    </location>
</feature>
<evidence type="ECO:0008006" key="4">
    <source>
        <dbReference type="Google" id="ProtNLM"/>
    </source>
</evidence>
<dbReference type="InterPro" id="IPR029062">
    <property type="entry name" value="Class_I_gatase-like"/>
</dbReference>
<evidence type="ECO:0000313" key="3">
    <source>
        <dbReference type="Proteomes" id="UP000637695"/>
    </source>
</evidence>
<proteinExistence type="predicted"/>
<reference evidence="2" key="1">
    <citation type="journal article" date="2014" name="Int. J. Syst. Evol. Microbiol.">
        <title>Complete genome sequence of Corynebacterium casei LMG S-19264T (=DSM 44701T), isolated from a smear-ripened cheese.</title>
        <authorList>
            <consortium name="US DOE Joint Genome Institute (JGI-PGF)"/>
            <person name="Walter F."/>
            <person name="Albersmeier A."/>
            <person name="Kalinowski J."/>
            <person name="Ruckert C."/>
        </authorList>
    </citation>
    <scope>NUCLEOTIDE SEQUENCE</scope>
    <source>
        <strain evidence="2">JCM 18487</strain>
    </source>
</reference>
<protein>
    <recommendedName>
        <fullName evidence="4">Alpha-L-rhamnosidase-like protein</fullName>
    </recommendedName>
</protein>
<dbReference type="InterPro" id="IPR053161">
    <property type="entry name" value="Ulvan_degrading_GH"/>
</dbReference>
<gene>
    <name evidence="2" type="ORF">GCM10010885_07170</name>
</gene>
<reference evidence="2" key="2">
    <citation type="submission" date="2020-09" db="EMBL/GenBank/DDBJ databases">
        <authorList>
            <person name="Sun Q."/>
            <person name="Ohkuma M."/>
        </authorList>
    </citation>
    <scope>NUCLEOTIDE SEQUENCE</scope>
    <source>
        <strain evidence="2">JCM 18487</strain>
    </source>
</reference>
<dbReference type="InterPro" id="IPR008979">
    <property type="entry name" value="Galactose-bd-like_sf"/>
</dbReference>
<organism evidence="2 3">
    <name type="scientific">Alicyclobacillus cellulosilyticus</name>
    <dbReference type="NCBI Taxonomy" id="1003997"/>
    <lineage>
        <taxon>Bacteria</taxon>
        <taxon>Bacillati</taxon>
        <taxon>Bacillota</taxon>
        <taxon>Bacilli</taxon>
        <taxon>Bacillales</taxon>
        <taxon>Alicyclobacillaceae</taxon>
        <taxon>Alicyclobacillus</taxon>
    </lineage>
</organism>
<dbReference type="PANTHER" id="PTHR36848:SF2">
    <property type="entry name" value="SECRETED PROTEIN"/>
    <property type="match status" value="1"/>
</dbReference>
<dbReference type="CDD" id="cd03143">
    <property type="entry name" value="A4_beta-galactosidase_middle_domain"/>
    <property type="match status" value="1"/>
</dbReference>
<dbReference type="AlphaFoldDB" id="A0A917K655"/>
<keyword evidence="3" id="KW-1185">Reference proteome</keyword>
<dbReference type="Pfam" id="PF17132">
    <property type="entry name" value="Glyco_hydro_106"/>
    <property type="match status" value="1"/>
</dbReference>
<comment type="caution">
    <text evidence="2">The sequence shown here is derived from an EMBL/GenBank/DDBJ whole genome shotgun (WGS) entry which is preliminary data.</text>
</comment>
<dbReference type="SUPFAM" id="SSF49785">
    <property type="entry name" value="Galactose-binding domain-like"/>
    <property type="match status" value="1"/>
</dbReference>
<accession>A0A917K655</accession>
<dbReference type="Proteomes" id="UP000637695">
    <property type="component" value="Unassembled WGS sequence"/>
</dbReference>
<name>A0A917K655_9BACL</name>
<feature type="region of interest" description="Disordered" evidence="1">
    <location>
        <begin position="808"/>
        <end position="852"/>
    </location>
</feature>
<sequence length="1203" mass="133193">MEAYRFLKPPAEFRIMPFWFWNGDMDPDRVAWQIREMAAQGVGGFFLCPRQGLAIPYLSAAWFEAVRHAVETAARHGLKVWLYDEYPYPSGIAGGEVVLEHPDAVHRVLKPYHFQLAGPADWEETFPFGRVVYAKAAPLDEMDRPRWSRAVDLRGYFGNHQAEVVFQKTGLTRYNQKRFFTYGPVKRLRWRVPSGRWQVLVFVEEVVRDFKYYGTFVDPCHPEAVQTFLRLTHDRYAETVGDYFGTIVQGVFTDEVHYLGRIPWSPRLPAYFYEMYGSHPAESLHWLVSDGADAAEAAAAARFRYRYMQAAHLLLRETYHRAVRAWCDQHGLMYVAEVPALRMSGQLYSHIPGGDSAHEKLGRSLAWILDEYTGSFRNDPKAVSSLAHQLGSRRALIECFHSVGWSMTLQDAKWMLDRLAAMGINFFNFHAFFYTLDGLAKHDAPPSQFFQNPYWPRFRLLADYAGRLSYALSQGRPGAVLAVLTPTTSEWAEGQGTSRAQQLREDWRYLCTALAQDPLDFDHLDPELLAAARVEDGCIRLGDAVYRALLLPPFTHLEQAAWHQIQAFAAQGGLVLAAGHLPVVDATEAGHDGLASNVAAWFGVPAEGMAAYWQPGRASSPAPAAALAEGDATAVNPAATAAKPCWWRGPHRTYFLATEGSLRTANAALVLIERLRQEAGLPVYAEGQPEQRAACLLHHRVLADGSGLVFVSNQEGREVAWTLCVTVAPGAGLSGQGDMLQASGQAGVQAQVERWDLEAGTQAPYLTEVADERGILRIPVRLGPYESVLLRWRTEAGTRVFAEAGTQAATEAGTQTATEAHHPVETSAQTPTPSPAKAGGLPLAGGRSAEVTPLSVPRAPRRVLCGTPLLLDAIEPLMRTGEDLPVVRVPLPSRLSLTLHQPNALRLGRFRFAWRPGAEGPNPTSVLAGAAAEGPWVEVKPWLHQVADGEAPVLPVSFHQVFGTPLRITVRYPVTCAYLAEFDVEVCPDEVSLQMDQGAIRGAWQVFVNDHLITRAMMQPVSSYDHARIGVDVRPWLRPGRNRLLVLVTAAQDSDGLVDPLYLAGRFGVVYRGGEPVLTAVPAEVGFSARPLPGLPHYAGTLTLAGTVEIKDLPDAEVFWLAWDGWPPEFAECAELTWNGVAVGVRPWAPYRWQLLRSFVKQGANPFQLTIRTSLAPLLEGMYFDAKEHRMRPVTDAWHEGDG</sequence>